<name>A0A4R1NI42_9GAMM</name>
<dbReference type="OrthoDB" id="9781892at2"/>
<keyword evidence="1" id="KW-0328">Glycosyltransferase</keyword>
<evidence type="ECO:0000256" key="2">
    <source>
        <dbReference type="ARBA" id="ARBA00022679"/>
    </source>
</evidence>
<organism evidence="3 4">
    <name type="scientific">Sodalis ligni</name>
    <dbReference type="NCBI Taxonomy" id="2697027"/>
    <lineage>
        <taxon>Bacteria</taxon>
        <taxon>Pseudomonadati</taxon>
        <taxon>Pseudomonadota</taxon>
        <taxon>Gammaproteobacteria</taxon>
        <taxon>Enterobacterales</taxon>
        <taxon>Bruguierivoracaceae</taxon>
        <taxon>Sodalis</taxon>
    </lineage>
</organism>
<evidence type="ECO:0000313" key="3">
    <source>
        <dbReference type="EMBL" id="TCL06709.1"/>
    </source>
</evidence>
<comment type="caution">
    <text evidence="3">The sequence shown here is derived from an EMBL/GenBank/DDBJ whole genome shotgun (WGS) entry which is preliminary data.</text>
</comment>
<dbReference type="Gene3D" id="3.40.50.2000">
    <property type="entry name" value="Glycogen Phosphorylase B"/>
    <property type="match status" value="2"/>
</dbReference>
<dbReference type="GO" id="GO:0005829">
    <property type="term" value="C:cytosol"/>
    <property type="evidence" value="ECO:0007669"/>
    <property type="project" value="TreeGrafter"/>
</dbReference>
<dbReference type="InterPro" id="IPR002201">
    <property type="entry name" value="Glyco_trans_9"/>
</dbReference>
<proteinExistence type="predicted"/>
<dbReference type="GO" id="GO:0009244">
    <property type="term" value="P:lipopolysaccharide core region biosynthetic process"/>
    <property type="evidence" value="ECO:0007669"/>
    <property type="project" value="TreeGrafter"/>
</dbReference>
<dbReference type="PANTHER" id="PTHR30160">
    <property type="entry name" value="TETRAACYLDISACCHARIDE 4'-KINASE-RELATED"/>
    <property type="match status" value="1"/>
</dbReference>
<dbReference type="CDD" id="cd03789">
    <property type="entry name" value="GT9_LPS_heptosyltransferase"/>
    <property type="match status" value="1"/>
</dbReference>
<accession>A0A4R1NI42</accession>
<reference evidence="3 4" key="1">
    <citation type="submission" date="2019-02" db="EMBL/GenBank/DDBJ databases">
        <title>Investigation of anaerobic lignin degradation for improved lignocellulosic biofuels.</title>
        <authorList>
            <person name="Deangelis K."/>
        </authorList>
    </citation>
    <scope>NUCLEOTIDE SEQUENCE [LARGE SCALE GENOMIC DNA]</scope>
    <source>
        <strain evidence="3 4">159R</strain>
    </source>
</reference>
<dbReference type="InterPro" id="IPR051199">
    <property type="entry name" value="LPS_LOS_Heptosyltrfase"/>
</dbReference>
<dbReference type="InterPro" id="IPR011916">
    <property type="entry name" value="LipoPS_heptosylTferase-III"/>
</dbReference>
<protein>
    <submittedName>
        <fullName evidence="3">Heptosyltransferase-3</fullName>
    </submittedName>
</protein>
<sequence>MINPAEVLEPTAIANSAPIPDERIPPMLLQRNMALRILVIKLRHFGDVLLITPLLSTLELNYPHALIDVLLYAGTEALLTANKTVYLTYTVDRELKHQGIKAQFRGEKALWNSLSYGHYDLIINLSDQWRAALYCRFLKPGFSLGFCYPKRNNRAWRACHSLLVDTTGHTDQHTVLNNLSILAPLGLPAICQQVTLAYRPMDSDHVALLCRRRPLTDYVVIQPTARWAFKSWSTAAFGQLINHLIDCGEGVVLTGGRSTAEFAAIQQILAGCEHPERVTNLAGKLDMPELAAVIDRAKLFIGVDSAPMHMAAALQTPSVVLFGPSNLKQWHPWQAPYTLLWAGDYRTLPSPDQIDTDTPERYLDAIPVNDVILAVDRQLASLSSSVPLASEYKSTSYQNE</sequence>
<dbReference type="EMBL" id="SJOI01000001">
    <property type="protein sequence ID" value="TCL06709.1"/>
    <property type="molecule type" value="Genomic_DNA"/>
</dbReference>
<dbReference type="AlphaFoldDB" id="A0A4R1NI42"/>
<dbReference type="NCBIfam" id="TIGR02201">
    <property type="entry name" value="heptsyl_trn_III"/>
    <property type="match status" value="1"/>
</dbReference>
<evidence type="ECO:0000313" key="4">
    <source>
        <dbReference type="Proteomes" id="UP000294555"/>
    </source>
</evidence>
<dbReference type="RefSeq" id="WP_132926327.1">
    <property type="nucleotide sequence ID" value="NZ_SJOI01000001.1"/>
</dbReference>
<keyword evidence="4" id="KW-1185">Reference proteome</keyword>
<dbReference type="PANTHER" id="PTHR30160:SF1">
    <property type="entry name" value="LIPOPOLYSACCHARIDE 1,2-N-ACETYLGLUCOSAMINETRANSFERASE-RELATED"/>
    <property type="match status" value="1"/>
</dbReference>
<dbReference type="GO" id="GO:0008713">
    <property type="term" value="F:ADP-heptose-lipopolysaccharide heptosyltransferase activity"/>
    <property type="evidence" value="ECO:0007669"/>
    <property type="project" value="TreeGrafter"/>
</dbReference>
<evidence type="ECO:0000256" key="1">
    <source>
        <dbReference type="ARBA" id="ARBA00022676"/>
    </source>
</evidence>
<dbReference type="Proteomes" id="UP000294555">
    <property type="component" value="Unassembled WGS sequence"/>
</dbReference>
<keyword evidence="2 3" id="KW-0808">Transferase</keyword>
<dbReference type="Pfam" id="PF01075">
    <property type="entry name" value="Glyco_transf_9"/>
    <property type="match status" value="1"/>
</dbReference>
<gene>
    <name evidence="3" type="ORF">EZJ58_4998</name>
</gene>
<dbReference type="SUPFAM" id="SSF53756">
    <property type="entry name" value="UDP-Glycosyltransferase/glycogen phosphorylase"/>
    <property type="match status" value="1"/>
</dbReference>